<dbReference type="GO" id="GO:0006457">
    <property type="term" value="P:protein folding"/>
    <property type="evidence" value="ECO:0007669"/>
    <property type="project" value="InterPro"/>
</dbReference>
<dbReference type="CDD" id="cd23163">
    <property type="entry name" value="Prefoldin_2"/>
    <property type="match status" value="1"/>
</dbReference>
<dbReference type="SUPFAM" id="SSF46579">
    <property type="entry name" value="Prefoldin"/>
    <property type="match status" value="1"/>
</dbReference>
<dbReference type="PANTHER" id="PTHR13303">
    <property type="entry name" value="PREFOLDIN SUBUNIT 2"/>
    <property type="match status" value="1"/>
</dbReference>
<protein>
    <recommendedName>
        <fullName evidence="5">Prefoldin subunit 2</fullName>
    </recommendedName>
</protein>
<dbReference type="OrthoDB" id="29646at2759"/>
<reference evidence="3 4" key="1">
    <citation type="journal article" date="2018" name="MBio">
        <title>Comparative Genomics Reveals the Core Gene Toolbox for the Fungus-Insect Symbiosis.</title>
        <authorList>
            <person name="Wang Y."/>
            <person name="Stata M."/>
            <person name="Wang W."/>
            <person name="Stajich J.E."/>
            <person name="White M.M."/>
            <person name="Moncalvo J.M."/>
        </authorList>
    </citation>
    <scope>NUCLEOTIDE SEQUENCE [LARGE SCALE GENOMIC DNA]</scope>
    <source>
        <strain evidence="3 4">SWE-8-4</strain>
    </source>
</reference>
<dbReference type="FunFam" id="1.10.287.370:FF:000002">
    <property type="entry name" value="Prefoldin subunit 2"/>
    <property type="match status" value="1"/>
</dbReference>
<dbReference type="GO" id="GO:0051082">
    <property type="term" value="F:unfolded protein binding"/>
    <property type="evidence" value="ECO:0007669"/>
    <property type="project" value="InterPro"/>
</dbReference>
<evidence type="ECO:0000256" key="2">
    <source>
        <dbReference type="ARBA" id="ARBA00023186"/>
    </source>
</evidence>
<evidence type="ECO:0000256" key="1">
    <source>
        <dbReference type="ARBA" id="ARBA00008045"/>
    </source>
</evidence>
<dbReference type="GO" id="GO:0016272">
    <property type="term" value="C:prefoldin complex"/>
    <property type="evidence" value="ECO:0007669"/>
    <property type="project" value="InterPro"/>
</dbReference>
<gene>
    <name evidence="3" type="ORF">BB561_000372</name>
</gene>
<sequence>MSEAEISATFNRFKQELQDLATKAGELELDIEEHKLVIETMEPLEPSRTCFRLINGILVERSVKEVLPALKANKDGITKVIAMLMEQYKKKEIDFQEFQKKHNIRDGKMTIPAK</sequence>
<evidence type="ECO:0008006" key="5">
    <source>
        <dbReference type="Google" id="ProtNLM"/>
    </source>
</evidence>
<dbReference type="EMBL" id="MBFR01000008">
    <property type="protein sequence ID" value="PVU97734.1"/>
    <property type="molecule type" value="Genomic_DNA"/>
</dbReference>
<evidence type="ECO:0000313" key="4">
    <source>
        <dbReference type="Proteomes" id="UP000245383"/>
    </source>
</evidence>
<comment type="caution">
    <text evidence="3">The sequence shown here is derived from an EMBL/GenBank/DDBJ whole genome shotgun (WGS) entry which is preliminary data.</text>
</comment>
<organism evidence="3 4">
    <name type="scientific">Smittium simulii</name>
    <dbReference type="NCBI Taxonomy" id="133385"/>
    <lineage>
        <taxon>Eukaryota</taxon>
        <taxon>Fungi</taxon>
        <taxon>Fungi incertae sedis</taxon>
        <taxon>Zoopagomycota</taxon>
        <taxon>Kickxellomycotina</taxon>
        <taxon>Harpellomycetes</taxon>
        <taxon>Harpellales</taxon>
        <taxon>Legeriomycetaceae</taxon>
        <taxon>Smittium</taxon>
    </lineage>
</organism>
<name>A0A2T9YZK9_9FUNG</name>
<dbReference type="Proteomes" id="UP000245383">
    <property type="component" value="Unassembled WGS sequence"/>
</dbReference>
<dbReference type="AlphaFoldDB" id="A0A2T9YZK9"/>
<proteinExistence type="inferred from homology"/>
<dbReference type="InterPro" id="IPR027235">
    <property type="entry name" value="PFD2"/>
</dbReference>
<dbReference type="STRING" id="133385.A0A2T9YZK9"/>
<dbReference type="InterPro" id="IPR002777">
    <property type="entry name" value="PFD_beta-like"/>
</dbReference>
<accession>A0A2T9YZK9</accession>
<dbReference type="Gene3D" id="1.10.287.370">
    <property type="match status" value="1"/>
</dbReference>
<keyword evidence="4" id="KW-1185">Reference proteome</keyword>
<keyword evidence="2" id="KW-0143">Chaperone</keyword>
<evidence type="ECO:0000313" key="3">
    <source>
        <dbReference type="EMBL" id="PVU97734.1"/>
    </source>
</evidence>
<comment type="similarity">
    <text evidence="1">Belongs to the prefoldin subunit beta family.</text>
</comment>
<dbReference type="InterPro" id="IPR009053">
    <property type="entry name" value="Prefoldin"/>
</dbReference>
<dbReference type="Pfam" id="PF01920">
    <property type="entry name" value="Prefoldin_2"/>
    <property type="match status" value="1"/>
</dbReference>